<dbReference type="AlphaFoldDB" id="A0A7R8WU89"/>
<accession>A0A7R8WU89</accession>
<dbReference type="OrthoDB" id="27389at2759"/>
<protein>
    <submittedName>
        <fullName evidence="2">Uncharacterized protein</fullName>
    </submittedName>
</protein>
<dbReference type="GO" id="GO:0005096">
    <property type="term" value="F:GTPase activator activity"/>
    <property type="evidence" value="ECO:0007669"/>
    <property type="project" value="TreeGrafter"/>
</dbReference>
<feature type="region of interest" description="Disordered" evidence="1">
    <location>
        <begin position="142"/>
        <end position="174"/>
    </location>
</feature>
<name>A0A7R8WU89_9CRUS</name>
<feature type="non-terminal residue" evidence="2">
    <location>
        <position position="299"/>
    </location>
</feature>
<dbReference type="PANTHER" id="PTHR23179">
    <property type="entry name" value="T-CELL ACTIVATION RHO GTPASE ACTIVATING PROTEIN-RELATED"/>
    <property type="match status" value="1"/>
</dbReference>
<evidence type="ECO:0000313" key="2">
    <source>
        <dbReference type="EMBL" id="CAD7234611.1"/>
    </source>
</evidence>
<evidence type="ECO:0000256" key="1">
    <source>
        <dbReference type="SAM" id="MobiDB-lite"/>
    </source>
</evidence>
<sequence length="299" mass="32713">MVNVERVHFFTLRSAPLGPRPTPLRSGQNYRSLAPLRSETAPLHITAHQTLEAPPVGPTQLSKLLDVSPLDTVNDCVLRSAEIFRLSPPSLQLWVRTKKGEAAYPLIGHEYPFAIERVCRQDIPDDSNQRCHYFLRNRHSRGDLPDAFSPKSPSPNFSSKQTGSSSGIQKFSTSKSPLRLHKMIMKSLTKLDVDSLDSPLPPPVPPPQAFLFGRDLCDVCGPSGQLPQPVMITLYFKTITHQPSIHYMVAAVQTKAGAQPKAGVQSKAVDQSKAVAQSKSVAQLKSGAQEKGQIEVVGP</sequence>
<feature type="compositionally biased region" description="Polar residues" evidence="1">
    <location>
        <begin position="161"/>
        <end position="174"/>
    </location>
</feature>
<proteinExistence type="predicted"/>
<reference evidence="2" key="1">
    <citation type="submission" date="2020-11" db="EMBL/GenBank/DDBJ databases">
        <authorList>
            <person name="Tran Van P."/>
        </authorList>
    </citation>
    <scope>NUCLEOTIDE SEQUENCE</scope>
</reference>
<organism evidence="2">
    <name type="scientific">Cyprideis torosa</name>
    <dbReference type="NCBI Taxonomy" id="163714"/>
    <lineage>
        <taxon>Eukaryota</taxon>
        <taxon>Metazoa</taxon>
        <taxon>Ecdysozoa</taxon>
        <taxon>Arthropoda</taxon>
        <taxon>Crustacea</taxon>
        <taxon>Oligostraca</taxon>
        <taxon>Ostracoda</taxon>
        <taxon>Podocopa</taxon>
        <taxon>Podocopida</taxon>
        <taxon>Cytherocopina</taxon>
        <taxon>Cytheroidea</taxon>
        <taxon>Cytherideidae</taxon>
        <taxon>Cyprideis</taxon>
    </lineage>
</organism>
<dbReference type="EMBL" id="OB669235">
    <property type="protein sequence ID" value="CAD7234611.1"/>
    <property type="molecule type" value="Genomic_DNA"/>
</dbReference>
<feature type="compositionally biased region" description="Low complexity" evidence="1">
    <location>
        <begin position="148"/>
        <end position="160"/>
    </location>
</feature>
<gene>
    <name evidence="2" type="ORF">CTOB1V02_LOCUS12427</name>
</gene>
<dbReference type="PANTHER" id="PTHR23179:SF3">
    <property type="entry name" value="RHO GTPASE-ACTIVATING PROTEIN 20"/>
    <property type="match status" value="1"/>
</dbReference>